<evidence type="ECO:0000259" key="2">
    <source>
        <dbReference type="PROSITE" id="PS51352"/>
    </source>
</evidence>
<reference evidence="4" key="1">
    <citation type="submission" date="2017-02" db="EMBL/GenBank/DDBJ databases">
        <authorList>
            <person name="Varghese N."/>
            <person name="Submissions S."/>
        </authorList>
    </citation>
    <scope>NUCLEOTIDE SEQUENCE [LARGE SCALE GENOMIC DNA]</scope>
    <source>
        <strain evidence="4">DSM 23966</strain>
    </source>
</reference>
<dbReference type="SUPFAM" id="SSF52833">
    <property type="entry name" value="Thioredoxin-like"/>
    <property type="match status" value="1"/>
</dbReference>
<dbReference type="AlphaFoldDB" id="A0A1T4YAN1"/>
<dbReference type="InterPro" id="IPR013766">
    <property type="entry name" value="Thioredoxin_domain"/>
</dbReference>
<name>A0A1T4YAN1_9BACL</name>
<dbReference type="InterPro" id="IPR017937">
    <property type="entry name" value="Thioredoxin_CS"/>
</dbReference>
<dbReference type="GO" id="GO:0016491">
    <property type="term" value="F:oxidoreductase activity"/>
    <property type="evidence" value="ECO:0007669"/>
    <property type="project" value="InterPro"/>
</dbReference>
<proteinExistence type="predicted"/>
<feature type="domain" description="Thioredoxin" evidence="2">
    <location>
        <begin position="50"/>
        <end position="189"/>
    </location>
</feature>
<dbReference type="PANTHER" id="PTHR42852:SF1">
    <property type="entry name" value="THIOREDOXIN-LIKE PROTEIN YNEN"/>
    <property type="match status" value="1"/>
</dbReference>
<organism evidence="3 4">
    <name type="scientific">Sporosarcina newyorkensis</name>
    <dbReference type="NCBI Taxonomy" id="759851"/>
    <lineage>
        <taxon>Bacteria</taxon>
        <taxon>Bacillati</taxon>
        <taxon>Bacillota</taxon>
        <taxon>Bacilli</taxon>
        <taxon>Bacillales</taxon>
        <taxon>Caryophanaceae</taxon>
        <taxon>Sporosarcina</taxon>
    </lineage>
</organism>
<protein>
    <submittedName>
        <fullName evidence="3">Peroxiredoxin</fullName>
    </submittedName>
</protein>
<evidence type="ECO:0000313" key="4">
    <source>
        <dbReference type="Proteomes" id="UP000190042"/>
    </source>
</evidence>
<dbReference type="InterPro" id="IPR050553">
    <property type="entry name" value="Thioredoxin_ResA/DsbE_sf"/>
</dbReference>
<dbReference type="GO" id="GO:0016209">
    <property type="term" value="F:antioxidant activity"/>
    <property type="evidence" value="ECO:0007669"/>
    <property type="project" value="InterPro"/>
</dbReference>
<dbReference type="Gene3D" id="3.40.30.10">
    <property type="entry name" value="Glutaredoxin"/>
    <property type="match status" value="1"/>
</dbReference>
<evidence type="ECO:0000256" key="1">
    <source>
        <dbReference type="ARBA" id="ARBA00023157"/>
    </source>
</evidence>
<dbReference type="Proteomes" id="UP000190042">
    <property type="component" value="Unassembled WGS sequence"/>
</dbReference>
<dbReference type="CDD" id="cd02966">
    <property type="entry name" value="TlpA_like_family"/>
    <property type="match status" value="1"/>
</dbReference>
<keyword evidence="4" id="KW-1185">Reference proteome</keyword>
<sequence>MKKSMVLLAVVMVLVGWAVYDFSFSKKETAKGRPLQAEVSSPVDSNEIGIQRGQLAPDFELKTLEGKTVQLSDYKGQRVLLNFWATWCPPCRAEMPDMQKLYTKSNLDVEILAVNLTSTENNEEVVAPFVEEYGLTFPVLMDRSSEVSNLYSVYAYPTTYMIDSAGRIQFVALGAINYDLMVQEVEKMK</sequence>
<dbReference type="InterPro" id="IPR000866">
    <property type="entry name" value="AhpC/TSA"/>
</dbReference>
<dbReference type="PANTHER" id="PTHR42852">
    <property type="entry name" value="THIOL:DISULFIDE INTERCHANGE PROTEIN DSBE"/>
    <property type="match status" value="1"/>
</dbReference>
<dbReference type="InterPro" id="IPR036249">
    <property type="entry name" value="Thioredoxin-like_sf"/>
</dbReference>
<keyword evidence="1" id="KW-1015">Disulfide bond</keyword>
<dbReference type="Pfam" id="PF00578">
    <property type="entry name" value="AhpC-TSA"/>
    <property type="match status" value="1"/>
</dbReference>
<dbReference type="PROSITE" id="PS51352">
    <property type="entry name" value="THIOREDOXIN_2"/>
    <property type="match status" value="1"/>
</dbReference>
<accession>A0A1T4YAN1</accession>
<gene>
    <name evidence="3" type="ORF">SAMN04244570_2051</name>
</gene>
<evidence type="ECO:0000313" key="3">
    <source>
        <dbReference type="EMBL" id="SKA98335.1"/>
    </source>
</evidence>
<dbReference type="EMBL" id="FUYJ01000003">
    <property type="protein sequence ID" value="SKA98335.1"/>
    <property type="molecule type" value="Genomic_DNA"/>
</dbReference>
<dbReference type="RefSeq" id="WP_078817547.1">
    <property type="nucleotide sequence ID" value="NZ_FUYJ01000003.1"/>
</dbReference>
<dbReference type="PROSITE" id="PS00194">
    <property type="entry name" value="THIOREDOXIN_1"/>
    <property type="match status" value="1"/>
</dbReference>